<reference evidence="2" key="1">
    <citation type="journal article" date="2015" name="Nature">
        <title>Complex archaea that bridge the gap between prokaryotes and eukaryotes.</title>
        <authorList>
            <person name="Spang A."/>
            <person name="Saw J.H."/>
            <person name="Jorgensen S.L."/>
            <person name="Zaremba-Niedzwiedzka K."/>
            <person name="Martijn J."/>
            <person name="Lind A.E."/>
            <person name="van Eijk R."/>
            <person name="Schleper C."/>
            <person name="Guy L."/>
            <person name="Ettema T.J."/>
        </authorList>
    </citation>
    <scope>NUCLEOTIDE SEQUENCE</scope>
</reference>
<dbReference type="PROSITE" id="PS51379">
    <property type="entry name" value="4FE4S_FER_2"/>
    <property type="match status" value="1"/>
</dbReference>
<dbReference type="PANTHER" id="PTHR43312:SF2">
    <property type="entry name" value="OXIDOREDUCTASE"/>
    <property type="match status" value="1"/>
</dbReference>
<gene>
    <name evidence="2" type="ORF">LCGC14_1268860</name>
</gene>
<dbReference type="Pfam" id="PF13187">
    <property type="entry name" value="Fer4_9"/>
    <property type="match status" value="1"/>
</dbReference>
<comment type="caution">
    <text evidence="2">The sequence shown here is derived from an EMBL/GenBank/DDBJ whole genome shotgun (WGS) entry which is preliminary data.</text>
</comment>
<accession>A0A0F9NFF2</accession>
<dbReference type="InterPro" id="IPR053135">
    <property type="entry name" value="AKR2_Oxidoreductase"/>
</dbReference>
<name>A0A0F9NFF2_9ZZZZ</name>
<dbReference type="InterPro" id="IPR029441">
    <property type="entry name" value="Cass2"/>
</dbReference>
<dbReference type="SUPFAM" id="SSF51430">
    <property type="entry name" value="NAD(P)-linked oxidoreductase"/>
    <property type="match status" value="1"/>
</dbReference>
<evidence type="ECO:0000313" key="2">
    <source>
        <dbReference type="EMBL" id="KKM87440.1"/>
    </source>
</evidence>
<dbReference type="InterPro" id="IPR017896">
    <property type="entry name" value="4Fe4S_Fe-S-bd"/>
</dbReference>
<dbReference type="InterPro" id="IPR010499">
    <property type="entry name" value="AraC_E-bd"/>
</dbReference>
<sequence>MKYRKMGSLDWEVSALGMGCMRLPTKIDNGKEVIDEKKAIDMIRYAINSGINYFDTAFPYHNEQSEIIVGKALQDGYREKIKLVTKLPMWLINKKEDFDRFLNTQLEKLQTDHVDIYLFHGLNRQLFENLKKFDFIKKMEEVKASGKIRHIGFSFHDSFEVYKEIIDYYNWDMTQIQWNFVDHNTQATTKGLEYAASKGIAVVVMEPIKGGKLANPTKEIEEIIEDAPVKRTAANWALQYVWNHPGVSVVLSGMSAMEQLKENIESVKNSGIDTLSQEELKIIADMAIRYRKKSIIPCTFCLYCQPCPSGVNIPQNFRLLNGLLWIDNKDGQIEKYNSLAKSDEDLKTMEDEGNASLCTKCGECLEICPQMIDIPYNLEKVHLVLGERQEISEVYKLFIRGPQIVDKKEFQVIGIEDIGKRATRNTGQIWAKFQNLATKIPNRDASHGLGISIVTEELLEKGENRYIVSNEIEIVDNIPDGMIVEKIPSQKYAVFIHIGPLSKYGETLQYIYGDWLPNNTTYERVPFAPEFESYTQRFNLNSDQSELDIYIPIQEK</sequence>
<dbReference type="InterPro" id="IPR023210">
    <property type="entry name" value="NADP_OxRdtase_dom"/>
</dbReference>
<feature type="domain" description="4Fe-4S ferredoxin-type" evidence="1">
    <location>
        <begin position="349"/>
        <end position="377"/>
    </location>
</feature>
<dbReference type="PRINTS" id="PR00069">
    <property type="entry name" value="ALDKETRDTASE"/>
</dbReference>
<dbReference type="Gene3D" id="3.20.20.100">
    <property type="entry name" value="NADP-dependent oxidoreductase domain"/>
    <property type="match status" value="1"/>
</dbReference>
<dbReference type="SUPFAM" id="SSF46548">
    <property type="entry name" value="alpha-helical ferredoxin"/>
    <property type="match status" value="1"/>
</dbReference>
<dbReference type="InterPro" id="IPR011256">
    <property type="entry name" value="Reg_factor_effector_dom_sf"/>
</dbReference>
<proteinExistence type="predicted"/>
<evidence type="ECO:0000259" key="1">
    <source>
        <dbReference type="PROSITE" id="PS51379"/>
    </source>
</evidence>
<dbReference type="PANTHER" id="PTHR43312">
    <property type="entry name" value="D-THREO-ALDOSE 1-DEHYDROGENASE"/>
    <property type="match status" value="1"/>
</dbReference>
<organism evidence="2">
    <name type="scientific">marine sediment metagenome</name>
    <dbReference type="NCBI Taxonomy" id="412755"/>
    <lineage>
        <taxon>unclassified sequences</taxon>
        <taxon>metagenomes</taxon>
        <taxon>ecological metagenomes</taxon>
    </lineage>
</organism>
<dbReference type="InterPro" id="IPR017900">
    <property type="entry name" value="4Fe4S_Fe_S_CS"/>
</dbReference>
<dbReference type="PROSITE" id="PS00198">
    <property type="entry name" value="4FE4S_FER_1"/>
    <property type="match status" value="1"/>
</dbReference>
<dbReference type="SUPFAM" id="SSF55136">
    <property type="entry name" value="Probable bacterial effector-binding domain"/>
    <property type="match status" value="1"/>
</dbReference>
<dbReference type="Gene3D" id="3.20.80.10">
    <property type="entry name" value="Regulatory factor, effector binding domain"/>
    <property type="match status" value="1"/>
</dbReference>
<dbReference type="Pfam" id="PF00248">
    <property type="entry name" value="Aldo_ket_red"/>
    <property type="match status" value="1"/>
</dbReference>
<dbReference type="InterPro" id="IPR036812">
    <property type="entry name" value="NAD(P)_OxRdtase_dom_sf"/>
</dbReference>
<dbReference type="AlphaFoldDB" id="A0A0F9NFF2"/>
<dbReference type="InterPro" id="IPR020471">
    <property type="entry name" value="AKR"/>
</dbReference>
<dbReference type="CDD" id="cd19096">
    <property type="entry name" value="AKR_Fe-S_oxidoreductase"/>
    <property type="match status" value="1"/>
</dbReference>
<dbReference type="Pfam" id="PF14526">
    <property type="entry name" value="Cass2"/>
    <property type="match status" value="1"/>
</dbReference>
<dbReference type="EMBL" id="LAZR01007101">
    <property type="protein sequence ID" value="KKM87440.1"/>
    <property type="molecule type" value="Genomic_DNA"/>
</dbReference>
<protein>
    <recommendedName>
        <fullName evidence="1">4Fe-4S ferredoxin-type domain-containing protein</fullName>
    </recommendedName>
</protein>
<dbReference type="SMART" id="SM00871">
    <property type="entry name" value="AraC_E_bind"/>
    <property type="match status" value="1"/>
</dbReference>
<dbReference type="GO" id="GO:0016491">
    <property type="term" value="F:oxidoreductase activity"/>
    <property type="evidence" value="ECO:0007669"/>
    <property type="project" value="InterPro"/>
</dbReference>